<evidence type="ECO:0000313" key="1">
    <source>
        <dbReference type="EMBL" id="SVA64913.1"/>
    </source>
</evidence>
<gene>
    <name evidence="1" type="ORF">METZ01_LOCUS117767</name>
</gene>
<proteinExistence type="predicted"/>
<protein>
    <submittedName>
        <fullName evidence="1">Uncharacterized protein</fullName>
    </submittedName>
</protein>
<name>A0A381XKU6_9ZZZZ</name>
<reference evidence="1" key="1">
    <citation type="submission" date="2018-05" db="EMBL/GenBank/DDBJ databases">
        <authorList>
            <person name="Lanie J.A."/>
            <person name="Ng W.-L."/>
            <person name="Kazmierczak K.M."/>
            <person name="Andrzejewski T.M."/>
            <person name="Davidsen T.M."/>
            <person name="Wayne K.J."/>
            <person name="Tettelin H."/>
            <person name="Glass J.I."/>
            <person name="Rusch D."/>
            <person name="Podicherti R."/>
            <person name="Tsui H.-C.T."/>
            <person name="Winkler M.E."/>
        </authorList>
    </citation>
    <scope>NUCLEOTIDE SEQUENCE</scope>
</reference>
<feature type="non-terminal residue" evidence="1">
    <location>
        <position position="1"/>
    </location>
</feature>
<dbReference type="EMBL" id="UINC01015409">
    <property type="protein sequence ID" value="SVA64913.1"/>
    <property type="molecule type" value="Genomic_DNA"/>
</dbReference>
<sequence length="58" mass="6922">VPDCEEFVGVTYRRLFHYIIDYGLSFRANEKSYKMLLLCKTPHRSLREHDKITDFLVG</sequence>
<accession>A0A381XKU6</accession>
<organism evidence="1">
    <name type="scientific">marine metagenome</name>
    <dbReference type="NCBI Taxonomy" id="408172"/>
    <lineage>
        <taxon>unclassified sequences</taxon>
        <taxon>metagenomes</taxon>
        <taxon>ecological metagenomes</taxon>
    </lineage>
</organism>
<dbReference type="AlphaFoldDB" id="A0A381XKU6"/>